<dbReference type="EMBL" id="LT629973">
    <property type="protein sequence ID" value="SEH70675.1"/>
    <property type="molecule type" value="Genomic_DNA"/>
</dbReference>
<keyword evidence="1" id="KW-1133">Transmembrane helix</keyword>
<evidence type="ECO:0000313" key="3">
    <source>
        <dbReference type="EMBL" id="SEH70675.1"/>
    </source>
</evidence>
<dbReference type="InterPro" id="IPR002035">
    <property type="entry name" value="VWF_A"/>
</dbReference>
<evidence type="ECO:0000313" key="4">
    <source>
        <dbReference type="Proteomes" id="UP000176204"/>
    </source>
</evidence>
<dbReference type="Proteomes" id="UP000176204">
    <property type="component" value="Chromosome I"/>
</dbReference>
<feature type="transmembrane region" description="Helical" evidence="1">
    <location>
        <begin position="60"/>
        <end position="80"/>
    </location>
</feature>
<dbReference type="AlphaFoldDB" id="A0A1C7PEC1"/>
<evidence type="ECO:0000256" key="1">
    <source>
        <dbReference type="SAM" id="Phobius"/>
    </source>
</evidence>
<dbReference type="InterPro" id="IPR011933">
    <property type="entry name" value="Double_TM_dom"/>
</dbReference>
<name>A0A1C7PEC1_9BACT</name>
<dbReference type="PROSITE" id="PS50234">
    <property type="entry name" value="VWFA"/>
    <property type="match status" value="1"/>
</dbReference>
<proteinExistence type="predicted"/>
<dbReference type="SUPFAM" id="SSF53300">
    <property type="entry name" value="vWA-like"/>
    <property type="match status" value="1"/>
</dbReference>
<reference evidence="4" key="1">
    <citation type="submission" date="2016-09" db="EMBL/GenBank/DDBJ databases">
        <authorList>
            <person name="Koehorst J."/>
        </authorList>
    </citation>
    <scope>NUCLEOTIDE SEQUENCE [LARGE SCALE GENOMIC DNA]</scope>
</reference>
<dbReference type="InterPro" id="IPR024163">
    <property type="entry name" value="Aerotolerance_reg_N"/>
</dbReference>
<dbReference type="KEGG" id="agl:PYTT_0119"/>
<dbReference type="STRING" id="1679444.PYTT_0119"/>
<feature type="transmembrane region" description="Helical" evidence="1">
    <location>
        <begin position="6"/>
        <end position="26"/>
    </location>
</feature>
<organism evidence="3 4">
    <name type="scientific">Akkermansia glycaniphila</name>
    <dbReference type="NCBI Taxonomy" id="1679444"/>
    <lineage>
        <taxon>Bacteria</taxon>
        <taxon>Pseudomonadati</taxon>
        <taxon>Verrucomicrobiota</taxon>
        <taxon>Verrucomicrobiia</taxon>
        <taxon>Verrucomicrobiales</taxon>
        <taxon>Akkermansiaceae</taxon>
        <taxon>Akkermansia</taxon>
    </lineage>
</organism>
<dbReference type="InterPro" id="IPR036465">
    <property type="entry name" value="vWFA_dom_sf"/>
</dbReference>
<dbReference type="OrthoDB" id="200205at2"/>
<dbReference type="Gene3D" id="3.40.50.410">
    <property type="entry name" value="von Willebrand factor, type A domain"/>
    <property type="match status" value="1"/>
</dbReference>
<dbReference type="Gene3D" id="2.60.40.10">
    <property type="entry name" value="Immunoglobulins"/>
    <property type="match status" value="1"/>
</dbReference>
<dbReference type="PANTHER" id="PTHR37464:SF1">
    <property type="entry name" value="BLL2463 PROTEIN"/>
    <property type="match status" value="1"/>
</dbReference>
<dbReference type="InterPro" id="IPR013783">
    <property type="entry name" value="Ig-like_fold"/>
</dbReference>
<keyword evidence="4" id="KW-1185">Reference proteome</keyword>
<dbReference type="PANTHER" id="PTHR37464">
    <property type="entry name" value="BLL2463 PROTEIN"/>
    <property type="match status" value="1"/>
</dbReference>
<gene>
    <name evidence="3" type="ORF">PYTT_0119</name>
</gene>
<feature type="domain" description="VWFA" evidence="2">
    <location>
        <begin position="91"/>
        <end position="240"/>
    </location>
</feature>
<dbReference type="Pfam" id="PF07584">
    <property type="entry name" value="BatA"/>
    <property type="match status" value="1"/>
</dbReference>
<sequence length="682" mass="74270">MQFFLANPLYWLLAAALIPLIVHLLARSRPKDRKFSSLYFLREVISRQVRIFRPKNRLLLLLRTLAMLALAAAFLLPYIGGHVSDLSHVRNVIIVLDTSASMGAADGQELRMAQAEQTVTKIVNELRATDKINLISAGARPSALFERPEQARQMVLRELSRLHSAGEESDAAAAVRLAVEQARSLPEGQSAEIYVVSDFQASNWAALDYASLVPDKIPVRWVSVAQSPKLANTYISAISTIPAKALPGQPVTVNVTLGQCGKAPVRTTLHLEGGSLRTSQVCEIPANGTTTASFSIDAPTSGSEWVLTASTDPDAFPADNERRTILPLNDRLSCQAVAADPLHLGTMLRALQSIPFLDCQIASGPGEHAPDFLIWNAPAAEDVAVMEEKAREGAVVLAIPDFSNDTAANAVMGYKPARAQLQVAENDEKWTLEIAAPQDRVFRLFPDNTLSPLLTSGVYRRLNNGLQREAPQHATVLLRYADGVPAIVRRPVGRGAVILWNIPVHPMDTRWGSSPLYLPFVAETLTASRMASDAADDIQPGAGYLSCVVPPNLGARDIILQNDQGELLSTREVKEARRGMILQSETPAEPGLYTWRRKDDPSKILATQAVNFPAAESVLETMDTSVLPQGIITHKEENDRLDSAERRDLCPWCIALALLFLAAELLICCRASGKPSDNQPTP</sequence>
<dbReference type="Pfam" id="PF13519">
    <property type="entry name" value="VWA_2"/>
    <property type="match status" value="1"/>
</dbReference>
<evidence type="ECO:0000259" key="2">
    <source>
        <dbReference type="PROSITE" id="PS50234"/>
    </source>
</evidence>
<keyword evidence="1" id="KW-0812">Transmembrane</keyword>
<dbReference type="RefSeq" id="WP_067772202.1">
    <property type="nucleotide sequence ID" value="NZ_LIGX01000002.1"/>
</dbReference>
<dbReference type="NCBIfam" id="TIGR02226">
    <property type="entry name" value="two_anch"/>
    <property type="match status" value="1"/>
</dbReference>
<protein>
    <submittedName>
        <fullName evidence="3">von willebrand factor type a</fullName>
    </submittedName>
</protein>
<keyword evidence="1" id="KW-0472">Membrane</keyword>
<accession>A0A1C7PEC1</accession>